<feature type="transmembrane region" description="Helical" evidence="2">
    <location>
        <begin position="246"/>
        <end position="271"/>
    </location>
</feature>
<dbReference type="InterPro" id="IPR003961">
    <property type="entry name" value="FN3_dom"/>
</dbReference>
<dbReference type="EMBL" id="CAWUFR010000118">
    <property type="protein sequence ID" value="CAK6968414.1"/>
    <property type="molecule type" value="Genomic_DNA"/>
</dbReference>
<keyword evidence="6" id="KW-1185">Reference proteome</keyword>
<dbReference type="InterPro" id="IPR015373">
    <property type="entry name" value="Interferon/interleukin_rcp_dom"/>
</dbReference>
<evidence type="ECO:0000313" key="6">
    <source>
        <dbReference type="Proteomes" id="UP001314229"/>
    </source>
</evidence>
<keyword evidence="2" id="KW-0812">Transmembrane</keyword>
<keyword evidence="5" id="KW-0675">Receptor</keyword>
<name>A0AAV1PBP2_SCOSC</name>
<dbReference type="GO" id="GO:0004896">
    <property type="term" value="F:cytokine receptor activity"/>
    <property type="evidence" value="ECO:0007669"/>
    <property type="project" value="TreeGrafter"/>
</dbReference>
<dbReference type="InterPro" id="IPR013783">
    <property type="entry name" value="Ig-like_fold"/>
</dbReference>
<evidence type="ECO:0000256" key="1">
    <source>
        <dbReference type="SAM" id="MobiDB-lite"/>
    </source>
</evidence>
<proteinExistence type="predicted"/>
<sequence length="337" mass="37195">MGLWMLLLLLLLLQFHLGNAPRIESGGKCGGLNGLCVALPAPTKVSISSFNLEHTLSFLPGPETPPDTHFTVQILRFRKSTWKLVTGCSELVVGQTCNLTRVLKDPFQSYQARVQAFTPNQNQTSKWTISKRFLPQSDTVIGPPDVSVSGCGNCLLLYVTVPKTSGLQQDKQLQLLYRDLHIHVHRTRDGVQFKLNLEYKEENMISYLQPGVEYCVTVTVAVFFNSNSVPSKPFCAFTSPPPRSSLNVVFCLLGAFCVIGFFLIGVVVYGGQLSYELLRRRLPRSLYIALQSQDRGSAALELSDQTSPPHPHPPPPPTPRYTTGTPLTASPPTEAQL</sequence>
<dbReference type="Pfam" id="PF01108">
    <property type="entry name" value="Tissue_fac"/>
    <property type="match status" value="1"/>
</dbReference>
<dbReference type="GO" id="GO:0005886">
    <property type="term" value="C:plasma membrane"/>
    <property type="evidence" value="ECO:0007669"/>
    <property type="project" value="TreeGrafter"/>
</dbReference>
<keyword evidence="3" id="KW-0732">Signal</keyword>
<dbReference type="InterPro" id="IPR050650">
    <property type="entry name" value="Type-II_Cytokine-TF_Rcpt"/>
</dbReference>
<evidence type="ECO:0000259" key="4">
    <source>
        <dbReference type="PROSITE" id="PS50853"/>
    </source>
</evidence>
<feature type="compositionally biased region" description="Pro residues" evidence="1">
    <location>
        <begin position="308"/>
        <end position="319"/>
    </location>
</feature>
<dbReference type="AlphaFoldDB" id="A0AAV1PBP2"/>
<feature type="domain" description="Fibronectin type-III" evidence="4">
    <location>
        <begin position="140"/>
        <end position="242"/>
    </location>
</feature>
<dbReference type="Proteomes" id="UP001314229">
    <property type="component" value="Unassembled WGS sequence"/>
</dbReference>
<gene>
    <name evidence="5" type="ORF">FSCOSCO3_A008822</name>
</gene>
<accession>A0AAV1PBP2</accession>
<keyword evidence="2" id="KW-0472">Membrane</keyword>
<dbReference type="InterPro" id="IPR036116">
    <property type="entry name" value="FN3_sf"/>
</dbReference>
<dbReference type="PANTHER" id="PTHR20859">
    <property type="entry name" value="INTERFERON/INTERLEUKIN RECEPTOR"/>
    <property type="match status" value="1"/>
</dbReference>
<reference evidence="5 6" key="1">
    <citation type="submission" date="2024-01" db="EMBL/GenBank/DDBJ databases">
        <authorList>
            <person name="Alioto T."/>
            <person name="Alioto T."/>
            <person name="Gomez Garrido J."/>
        </authorList>
    </citation>
    <scope>NUCLEOTIDE SEQUENCE [LARGE SCALE GENOMIC DNA]</scope>
</reference>
<feature type="chain" id="PRO_5043628831" evidence="3">
    <location>
        <begin position="21"/>
        <end position="337"/>
    </location>
</feature>
<comment type="caution">
    <text evidence="5">The sequence shown here is derived from an EMBL/GenBank/DDBJ whole genome shotgun (WGS) entry which is preliminary data.</text>
</comment>
<dbReference type="PANTHER" id="PTHR20859:SF53">
    <property type="entry name" value="INTERLEUKIN-22 RECEPTOR SUBUNIT ALPHA-1"/>
    <property type="match status" value="1"/>
</dbReference>
<dbReference type="Pfam" id="PF09294">
    <property type="entry name" value="Interfer-bind"/>
    <property type="match status" value="1"/>
</dbReference>
<feature type="signal peptide" evidence="3">
    <location>
        <begin position="1"/>
        <end position="20"/>
    </location>
</feature>
<organism evidence="5 6">
    <name type="scientific">Scomber scombrus</name>
    <name type="common">Atlantic mackerel</name>
    <name type="synonym">Scomber vernalis</name>
    <dbReference type="NCBI Taxonomy" id="13677"/>
    <lineage>
        <taxon>Eukaryota</taxon>
        <taxon>Metazoa</taxon>
        <taxon>Chordata</taxon>
        <taxon>Craniata</taxon>
        <taxon>Vertebrata</taxon>
        <taxon>Euteleostomi</taxon>
        <taxon>Actinopterygii</taxon>
        <taxon>Neopterygii</taxon>
        <taxon>Teleostei</taxon>
        <taxon>Neoteleostei</taxon>
        <taxon>Acanthomorphata</taxon>
        <taxon>Pelagiaria</taxon>
        <taxon>Scombriformes</taxon>
        <taxon>Scombridae</taxon>
        <taxon>Scomber</taxon>
    </lineage>
</organism>
<dbReference type="Gene3D" id="2.60.40.10">
    <property type="entry name" value="Immunoglobulins"/>
    <property type="match status" value="1"/>
</dbReference>
<protein>
    <submittedName>
        <fullName evidence="5">Interferon alpha/beta receptor 2-like</fullName>
    </submittedName>
</protein>
<evidence type="ECO:0000256" key="2">
    <source>
        <dbReference type="SAM" id="Phobius"/>
    </source>
</evidence>
<dbReference type="SUPFAM" id="SSF49265">
    <property type="entry name" value="Fibronectin type III"/>
    <property type="match status" value="2"/>
</dbReference>
<feature type="region of interest" description="Disordered" evidence="1">
    <location>
        <begin position="297"/>
        <end position="337"/>
    </location>
</feature>
<dbReference type="PROSITE" id="PS50853">
    <property type="entry name" value="FN3"/>
    <property type="match status" value="1"/>
</dbReference>
<keyword evidence="2" id="KW-1133">Transmembrane helix</keyword>
<evidence type="ECO:0000313" key="5">
    <source>
        <dbReference type="EMBL" id="CAK6968414.1"/>
    </source>
</evidence>
<evidence type="ECO:0000256" key="3">
    <source>
        <dbReference type="SAM" id="SignalP"/>
    </source>
</evidence>